<dbReference type="AlphaFoldDB" id="A3ZNI5"/>
<dbReference type="Proteomes" id="UP000004358">
    <property type="component" value="Unassembled WGS sequence"/>
</dbReference>
<dbReference type="EMBL" id="AANZ01000003">
    <property type="protein sequence ID" value="EAQ81880.1"/>
    <property type="molecule type" value="Genomic_DNA"/>
</dbReference>
<dbReference type="Pfam" id="PF14435">
    <property type="entry name" value="SUKH-4"/>
    <property type="match status" value="1"/>
</dbReference>
<name>A3ZNI5_9BACT</name>
<evidence type="ECO:0000313" key="1">
    <source>
        <dbReference type="EMBL" id="EAQ81880.1"/>
    </source>
</evidence>
<dbReference type="STRING" id="314230.DSM3645_17050"/>
<dbReference type="RefSeq" id="WP_002651308.1">
    <property type="nucleotide sequence ID" value="NZ_CH672376.1"/>
</dbReference>
<organism evidence="1 2">
    <name type="scientific">Blastopirellula marina DSM 3645</name>
    <dbReference type="NCBI Taxonomy" id="314230"/>
    <lineage>
        <taxon>Bacteria</taxon>
        <taxon>Pseudomonadati</taxon>
        <taxon>Planctomycetota</taxon>
        <taxon>Planctomycetia</taxon>
        <taxon>Pirellulales</taxon>
        <taxon>Pirellulaceae</taxon>
        <taxon>Blastopirellula</taxon>
    </lineage>
</organism>
<accession>A3ZNI5</accession>
<proteinExistence type="predicted"/>
<protein>
    <submittedName>
        <fullName evidence="1">Uncharacterized protein</fullName>
    </submittedName>
</protein>
<reference evidence="1 2" key="1">
    <citation type="submission" date="2006-02" db="EMBL/GenBank/DDBJ databases">
        <authorList>
            <person name="Amann R."/>
            <person name="Ferriera S."/>
            <person name="Johnson J."/>
            <person name="Kravitz S."/>
            <person name="Halpern A."/>
            <person name="Remington K."/>
            <person name="Beeson K."/>
            <person name="Tran B."/>
            <person name="Rogers Y.-H."/>
            <person name="Friedman R."/>
            <person name="Venter J.C."/>
        </authorList>
    </citation>
    <scope>NUCLEOTIDE SEQUENCE [LARGE SCALE GENOMIC DNA]</scope>
    <source>
        <strain evidence="1 2">DSM 3645</strain>
    </source>
</reference>
<gene>
    <name evidence="1" type="ORF">DSM3645_17050</name>
</gene>
<comment type="caution">
    <text evidence="1">The sequence shown here is derived from an EMBL/GenBank/DDBJ whole genome shotgun (WGS) entry which is preliminary data.</text>
</comment>
<evidence type="ECO:0000313" key="2">
    <source>
        <dbReference type="Proteomes" id="UP000004358"/>
    </source>
</evidence>
<dbReference type="HOGENOM" id="CLU_1080382_0_0_0"/>
<dbReference type="InterPro" id="IPR025851">
    <property type="entry name" value="SUKH-4"/>
</dbReference>
<dbReference type="OrthoDB" id="271282at2"/>
<sequence length="257" mass="28158">MAEIDLSGISALSVEERIKLAQAIWDTIPDPATTTATNLSPRYAHGAAVDTWRVPGLQVESWISFFGADQLTYLHPSDDQLRGDVQGFLQSFGLPHTVQFSGAQELKISFAPLTSPIVGYNSLIGWGIFFDSELDARLGEQLVIGQEDSAAGVASLCVDRITGVVNRLDITAAPPQMFVNSSVLQFGQSLQAAVAWSQEREQFRTIPADFTSQLEQRLRTIDRAAFAAAEHYWPNLLATISIRHRGWRVPCEPGSAE</sequence>